<gene>
    <name evidence="2" type="ORF">LLUT_LOCUS15332</name>
</gene>
<accession>A0AAV1WYQ1</accession>
<feature type="compositionally biased region" description="Polar residues" evidence="1">
    <location>
        <begin position="184"/>
        <end position="193"/>
    </location>
</feature>
<keyword evidence="3" id="KW-1185">Reference proteome</keyword>
<feature type="region of interest" description="Disordered" evidence="1">
    <location>
        <begin position="184"/>
        <end position="205"/>
    </location>
</feature>
<protein>
    <recommendedName>
        <fullName evidence="4">DUF4378 domain-containing protein</fullName>
    </recommendedName>
</protein>
<name>A0AAV1WYQ1_LUPLU</name>
<dbReference type="Proteomes" id="UP001497480">
    <property type="component" value="Unassembled WGS sequence"/>
</dbReference>
<evidence type="ECO:0000256" key="1">
    <source>
        <dbReference type="SAM" id="MobiDB-lite"/>
    </source>
</evidence>
<dbReference type="AlphaFoldDB" id="A0AAV1WYQ1"/>
<evidence type="ECO:0000313" key="2">
    <source>
        <dbReference type="EMBL" id="CAL0314272.1"/>
    </source>
</evidence>
<organism evidence="2 3">
    <name type="scientific">Lupinus luteus</name>
    <name type="common">European yellow lupine</name>
    <dbReference type="NCBI Taxonomy" id="3873"/>
    <lineage>
        <taxon>Eukaryota</taxon>
        <taxon>Viridiplantae</taxon>
        <taxon>Streptophyta</taxon>
        <taxon>Embryophyta</taxon>
        <taxon>Tracheophyta</taxon>
        <taxon>Spermatophyta</taxon>
        <taxon>Magnoliopsida</taxon>
        <taxon>eudicotyledons</taxon>
        <taxon>Gunneridae</taxon>
        <taxon>Pentapetalae</taxon>
        <taxon>rosids</taxon>
        <taxon>fabids</taxon>
        <taxon>Fabales</taxon>
        <taxon>Fabaceae</taxon>
        <taxon>Papilionoideae</taxon>
        <taxon>50 kb inversion clade</taxon>
        <taxon>genistoids sensu lato</taxon>
        <taxon>core genistoids</taxon>
        <taxon>Genisteae</taxon>
        <taxon>Lupinus</taxon>
    </lineage>
</organism>
<proteinExistence type="predicted"/>
<sequence>MAHGFGKPMGYQMLLLKDYLRDDLSSCSSSGFKSLPRRQCCPQPLFSSSSSTKSVLQKASESVLNAIKSLTSRSSSLSRTQRCKAKKGGDVLSKSLSRRLMNKSFWRIRTPSIMGSDISKWTKSHFTCSLKTAKDLSDMEGSVTTTNTFSASHSTRPNEEKEQFSPVSVLDCPLFDDDEEITSPFSSTPSSGLEGTKHKHVKKGQHLNRVGSLKPVALEKRMAWLIMHEDEAILYNHPIKPSPTLLPNIMSKSDMVCDNIEESARDLVNHVKRSIPSSNSLTSETEKLLFDFFKQSISDNNNDIENSMKQSEYLSKVAEDWIHGQPHQKQDKQCLSLRNRDEEIQHLAMELEVDFSSSLVNEIVLELIK</sequence>
<dbReference type="PANTHER" id="PTHR33623:SF4">
    <property type="entry name" value="DUF4378 DOMAIN-CONTAINING PROTEIN"/>
    <property type="match status" value="1"/>
</dbReference>
<dbReference type="PANTHER" id="PTHR33623">
    <property type="entry name" value="OS04G0572500 PROTEIN"/>
    <property type="match status" value="1"/>
</dbReference>
<evidence type="ECO:0000313" key="3">
    <source>
        <dbReference type="Proteomes" id="UP001497480"/>
    </source>
</evidence>
<evidence type="ECO:0008006" key="4">
    <source>
        <dbReference type="Google" id="ProtNLM"/>
    </source>
</evidence>
<dbReference type="EMBL" id="CAXHTB010000010">
    <property type="protein sequence ID" value="CAL0314272.1"/>
    <property type="molecule type" value="Genomic_DNA"/>
</dbReference>
<comment type="caution">
    <text evidence="2">The sequence shown here is derived from an EMBL/GenBank/DDBJ whole genome shotgun (WGS) entry which is preliminary data.</text>
</comment>
<reference evidence="2 3" key="1">
    <citation type="submission" date="2024-03" db="EMBL/GenBank/DDBJ databases">
        <authorList>
            <person name="Martinez-Hernandez J."/>
        </authorList>
    </citation>
    <scope>NUCLEOTIDE SEQUENCE [LARGE SCALE GENOMIC DNA]</scope>
</reference>